<sequence>MPSPVPINEMGLLRFIRLFGCQTYRKNICFGCLKVTRGVCDYLMATVEVMKKHIQHLEGKKSGVANDLMTIVGSMKKQIQQLKGEKSSVATDWRWLITEGFKHVINKLPTSNGLFKPIGRSTPEPSMWDSKRA</sequence>
<proteinExistence type="predicted"/>
<evidence type="ECO:0000313" key="1">
    <source>
        <dbReference type="EMBL" id="KAK1439746.1"/>
    </source>
</evidence>
<accession>A0AAD8LIH9</accession>
<dbReference type="AlphaFoldDB" id="A0AAD8LIH9"/>
<keyword evidence="2" id="KW-1185">Reference proteome</keyword>
<name>A0AAD8LIH9_TARER</name>
<evidence type="ECO:0000313" key="2">
    <source>
        <dbReference type="Proteomes" id="UP001229421"/>
    </source>
</evidence>
<organism evidence="1 2">
    <name type="scientific">Tagetes erecta</name>
    <name type="common">African marigold</name>
    <dbReference type="NCBI Taxonomy" id="13708"/>
    <lineage>
        <taxon>Eukaryota</taxon>
        <taxon>Viridiplantae</taxon>
        <taxon>Streptophyta</taxon>
        <taxon>Embryophyta</taxon>
        <taxon>Tracheophyta</taxon>
        <taxon>Spermatophyta</taxon>
        <taxon>Magnoliopsida</taxon>
        <taxon>eudicotyledons</taxon>
        <taxon>Gunneridae</taxon>
        <taxon>Pentapetalae</taxon>
        <taxon>asterids</taxon>
        <taxon>campanulids</taxon>
        <taxon>Asterales</taxon>
        <taxon>Asteraceae</taxon>
        <taxon>Asteroideae</taxon>
        <taxon>Heliantheae alliance</taxon>
        <taxon>Tageteae</taxon>
        <taxon>Tagetes</taxon>
    </lineage>
</organism>
<reference evidence="1" key="1">
    <citation type="journal article" date="2023" name="bioRxiv">
        <title>Improved chromosome-level genome assembly for marigold (Tagetes erecta).</title>
        <authorList>
            <person name="Jiang F."/>
            <person name="Yuan L."/>
            <person name="Wang S."/>
            <person name="Wang H."/>
            <person name="Xu D."/>
            <person name="Wang A."/>
            <person name="Fan W."/>
        </authorList>
    </citation>
    <scope>NUCLEOTIDE SEQUENCE</scope>
    <source>
        <strain evidence="1">WSJ</strain>
        <tissue evidence="1">Leaf</tissue>
    </source>
</reference>
<comment type="caution">
    <text evidence="1">The sequence shown here is derived from an EMBL/GenBank/DDBJ whole genome shotgun (WGS) entry which is preliminary data.</text>
</comment>
<dbReference type="Proteomes" id="UP001229421">
    <property type="component" value="Unassembled WGS sequence"/>
</dbReference>
<protein>
    <submittedName>
        <fullName evidence="1">Uncharacterized protein</fullName>
    </submittedName>
</protein>
<gene>
    <name evidence="1" type="ORF">QVD17_05566</name>
</gene>
<dbReference type="EMBL" id="JAUHHV010000001">
    <property type="protein sequence ID" value="KAK1439746.1"/>
    <property type="molecule type" value="Genomic_DNA"/>
</dbReference>